<comment type="subcellular location">
    <subcellularLocation>
        <location evidence="1">Cell outer membrane</location>
    </subcellularLocation>
</comment>
<feature type="compositionally biased region" description="Pro residues" evidence="5">
    <location>
        <begin position="51"/>
        <end position="76"/>
    </location>
</feature>
<accession>A0ABU5H9C9</accession>
<evidence type="ECO:0000313" key="8">
    <source>
        <dbReference type="EMBL" id="MDY7229454.1"/>
    </source>
</evidence>
<keyword evidence="6" id="KW-0732">Signal</keyword>
<evidence type="ECO:0000256" key="2">
    <source>
        <dbReference type="ARBA" id="ARBA00023136"/>
    </source>
</evidence>
<dbReference type="PRINTS" id="PR01217">
    <property type="entry name" value="PRICHEXTENSN"/>
</dbReference>
<feature type="domain" description="OmpA-like" evidence="7">
    <location>
        <begin position="638"/>
        <end position="754"/>
    </location>
</feature>
<dbReference type="Proteomes" id="UP001291309">
    <property type="component" value="Unassembled WGS sequence"/>
</dbReference>
<evidence type="ECO:0000256" key="6">
    <source>
        <dbReference type="SAM" id="SignalP"/>
    </source>
</evidence>
<evidence type="ECO:0000313" key="9">
    <source>
        <dbReference type="Proteomes" id="UP001291309"/>
    </source>
</evidence>
<keyword evidence="9" id="KW-1185">Reference proteome</keyword>
<dbReference type="Gene3D" id="2.60.40.1120">
    <property type="entry name" value="Carboxypeptidase-like, regulatory domain"/>
    <property type="match status" value="2"/>
</dbReference>
<evidence type="ECO:0000256" key="4">
    <source>
        <dbReference type="PROSITE-ProRule" id="PRU00473"/>
    </source>
</evidence>
<dbReference type="InterPro" id="IPR036737">
    <property type="entry name" value="OmpA-like_sf"/>
</dbReference>
<dbReference type="InterPro" id="IPR050330">
    <property type="entry name" value="Bact_OuterMem_StrucFunc"/>
</dbReference>
<evidence type="ECO:0000256" key="3">
    <source>
        <dbReference type="ARBA" id="ARBA00023237"/>
    </source>
</evidence>
<name>A0ABU5H9C9_9BACT</name>
<sequence>MRPSRTFPPLACLRASLLTAVLATSLAHAQAPNEWNTFPPSSPPSSSTPATPAPTPEKQPDAQPPPASAAPVPAAPTPAADAPSKPAAEPAAAPPPTPAATPPAATAKPEPTPTKPAEPEPAVVSTQERFLPGSEPHSPSTLGNPWNDRKNLRHTSGMVGGVGLLRVAGSDPGPRGLLRFSATGEYFANSNFPVQDAENTRTSGTFALSYVPLEFLEVFGAYTVSANTNSRSSPNLIQALGDISLGARGSRQWAPGFRAGAELRVMSFSGVGNQDVDRYAFGFAPRVLATYDVREFNEKVPLRAHANLGLIFDGTGDLVNSTRLNAAEEYALNVNRYNRLGLGLGVEAPLTAVTPFLEFNLAYPLGTESGGLVSPDGRLVSAASAAQKTLGLGAKVTALRDITFTVGAEFGLTRTVGLGVPATPPFNLFFGASYTVDLLQRGTTTKIVETVRERKVDGPAALQTGQVSGVVVDAQTRKPLAGVLVTVPGAGLPPVATDPATGRFLTHALPAGGVRLAIQKEGYKLVEQDATLTAGQTTTVEVAMEAVAKPAAFAFSTTSKKKPVAATLRLKGAKEQELTLSESSTAPTKVEVPAGSYVVNVLAPGYLAQTRAVQVAEGATQELAFELEPEPKKKLVEVKENKLELLQPVQFSPGKTVILADSYPLLAQVVDAIVRNDLQRLRIEGHTDNQGNPELNLQLSKERAQAVATYLTQAGIDASRLEVVGHGDTKPIAPNLTPRGRELNRRVEFFILER</sequence>
<feature type="compositionally biased region" description="Pro residues" evidence="5">
    <location>
        <begin position="92"/>
        <end position="101"/>
    </location>
</feature>
<gene>
    <name evidence="8" type="ORF">SYV04_23875</name>
</gene>
<feature type="region of interest" description="Disordered" evidence="5">
    <location>
        <begin position="32"/>
        <end position="152"/>
    </location>
</feature>
<dbReference type="Pfam" id="PF13620">
    <property type="entry name" value="CarboxypepD_reg"/>
    <property type="match status" value="1"/>
</dbReference>
<feature type="chain" id="PRO_5046668649" evidence="6">
    <location>
        <begin position="30"/>
        <end position="754"/>
    </location>
</feature>
<dbReference type="EMBL" id="JAXIVS010000008">
    <property type="protein sequence ID" value="MDY7229454.1"/>
    <property type="molecule type" value="Genomic_DNA"/>
</dbReference>
<dbReference type="SUPFAM" id="SSF103088">
    <property type="entry name" value="OmpA-like"/>
    <property type="match status" value="1"/>
</dbReference>
<feature type="compositionally biased region" description="Low complexity" evidence="5">
    <location>
        <begin position="77"/>
        <end position="91"/>
    </location>
</feature>
<keyword evidence="3" id="KW-0998">Cell outer membrane</keyword>
<protein>
    <submittedName>
        <fullName evidence="8">OmpA family protein</fullName>
    </submittedName>
</protein>
<evidence type="ECO:0000259" key="7">
    <source>
        <dbReference type="PROSITE" id="PS51123"/>
    </source>
</evidence>
<dbReference type="SUPFAM" id="SSF49452">
    <property type="entry name" value="Starch-binding domain-like"/>
    <property type="match status" value="1"/>
</dbReference>
<dbReference type="InterPro" id="IPR006665">
    <property type="entry name" value="OmpA-like"/>
</dbReference>
<dbReference type="Gene3D" id="3.30.1330.60">
    <property type="entry name" value="OmpA-like domain"/>
    <property type="match status" value="1"/>
</dbReference>
<dbReference type="PRINTS" id="PR01021">
    <property type="entry name" value="OMPADOMAIN"/>
</dbReference>
<dbReference type="InterPro" id="IPR013784">
    <property type="entry name" value="Carb-bd-like_fold"/>
</dbReference>
<dbReference type="RefSeq" id="WP_321548178.1">
    <property type="nucleotide sequence ID" value="NZ_JAXIVS010000008.1"/>
</dbReference>
<keyword evidence="2 4" id="KW-0472">Membrane</keyword>
<dbReference type="Pfam" id="PF08308">
    <property type="entry name" value="PEGA"/>
    <property type="match status" value="1"/>
</dbReference>
<evidence type="ECO:0000256" key="5">
    <source>
        <dbReference type="SAM" id="MobiDB-lite"/>
    </source>
</evidence>
<dbReference type="InterPro" id="IPR013229">
    <property type="entry name" value="PEGA"/>
</dbReference>
<proteinExistence type="predicted"/>
<dbReference type="PANTHER" id="PTHR30329:SF21">
    <property type="entry name" value="LIPOPROTEIN YIAD-RELATED"/>
    <property type="match status" value="1"/>
</dbReference>
<reference evidence="8 9" key="1">
    <citation type="submission" date="2023-12" db="EMBL/GenBank/DDBJ databases">
        <title>the genome sequence of Hyalangium sp. s54d21.</title>
        <authorList>
            <person name="Zhang X."/>
        </authorList>
    </citation>
    <scope>NUCLEOTIDE SEQUENCE [LARGE SCALE GENOMIC DNA]</scope>
    <source>
        <strain evidence="9">s54d21</strain>
    </source>
</reference>
<feature type="signal peptide" evidence="6">
    <location>
        <begin position="1"/>
        <end position="29"/>
    </location>
</feature>
<dbReference type="PROSITE" id="PS51123">
    <property type="entry name" value="OMPA_2"/>
    <property type="match status" value="1"/>
</dbReference>
<organism evidence="8 9">
    <name type="scientific">Hyalangium rubrum</name>
    <dbReference type="NCBI Taxonomy" id="3103134"/>
    <lineage>
        <taxon>Bacteria</taxon>
        <taxon>Pseudomonadati</taxon>
        <taxon>Myxococcota</taxon>
        <taxon>Myxococcia</taxon>
        <taxon>Myxococcales</taxon>
        <taxon>Cystobacterineae</taxon>
        <taxon>Archangiaceae</taxon>
        <taxon>Hyalangium</taxon>
    </lineage>
</organism>
<evidence type="ECO:0000256" key="1">
    <source>
        <dbReference type="ARBA" id="ARBA00004442"/>
    </source>
</evidence>
<dbReference type="Pfam" id="PF00691">
    <property type="entry name" value="OmpA"/>
    <property type="match status" value="1"/>
</dbReference>
<dbReference type="PANTHER" id="PTHR30329">
    <property type="entry name" value="STATOR ELEMENT OF FLAGELLAR MOTOR COMPLEX"/>
    <property type="match status" value="1"/>
</dbReference>
<comment type="caution">
    <text evidence="8">The sequence shown here is derived from an EMBL/GenBank/DDBJ whole genome shotgun (WGS) entry which is preliminary data.</text>
</comment>
<dbReference type="CDD" id="cd07185">
    <property type="entry name" value="OmpA_C-like"/>
    <property type="match status" value="1"/>
</dbReference>
<dbReference type="InterPro" id="IPR006664">
    <property type="entry name" value="OMP_bac"/>
</dbReference>